<dbReference type="EMBL" id="PDUG01000005">
    <property type="protein sequence ID" value="PIC29517.1"/>
    <property type="molecule type" value="Genomic_DNA"/>
</dbReference>
<reference evidence="2" key="1">
    <citation type="submission" date="2017-10" db="EMBL/GenBank/DDBJ databases">
        <title>Rapid genome shrinkage in a self-fertile nematode reveals novel sperm competition proteins.</title>
        <authorList>
            <person name="Yin D."/>
            <person name="Schwarz E.M."/>
            <person name="Thomas C.G."/>
            <person name="Felde R.L."/>
            <person name="Korf I.F."/>
            <person name="Cutter A.D."/>
            <person name="Schartner C.M."/>
            <person name="Ralston E.J."/>
            <person name="Meyer B.J."/>
            <person name="Haag E.S."/>
        </authorList>
    </citation>
    <scope>NUCLEOTIDE SEQUENCE [LARGE SCALE GENOMIC DNA]</scope>
    <source>
        <strain evidence="2">JU1422</strain>
    </source>
</reference>
<keyword evidence="2" id="KW-1185">Reference proteome</keyword>
<evidence type="ECO:0000313" key="1">
    <source>
        <dbReference type="EMBL" id="PIC29517.1"/>
    </source>
</evidence>
<dbReference type="PANTHER" id="PTHR22716">
    <property type="entry name" value="ETS CLASS TRANSCRIPTION FACTOR-RELATED-RELATED"/>
    <property type="match status" value="1"/>
</dbReference>
<dbReference type="Proteomes" id="UP000230233">
    <property type="component" value="Chromosome V"/>
</dbReference>
<organism evidence="1 2">
    <name type="scientific">Caenorhabditis nigoni</name>
    <dbReference type="NCBI Taxonomy" id="1611254"/>
    <lineage>
        <taxon>Eukaryota</taxon>
        <taxon>Metazoa</taxon>
        <taxon>Ecdysozoa</taxon>
        <taxon>Nematoda</taxon>
        <taxon>Chromadorea</taxon>
        <taxon>Rhabditida</taxon>
        <taxon>Rhabditina</taxon>
        <taxon>Rhabditomorpha</taxon>
        <taxon>Rhabditoidea</taxon>
        <taxon>Rhabditidae</taxon>
        <taxon>Peloderinae</taxon>
        <taxon>Caenorhabditis</taxon>
    </lineage>
</organism>
<dbReference type="InterPro" id="IPR040129">
    <property type="entry name" value="Lin-15B-like"/>
</dbReference>
<accession>A0A2G5TQE4</accession>
<evidence type="ECO:0000313" key="2">
    <source>
        <dbReference type="Proteomes" id="UP000230233"/>
    </source>
</evidence>
<gene>
    <name evidence="1" type="primary">Cnig_chr_V.g21072</name>
    <name evidence="1" type="ORF">B9Z55_021072</name>
</gene>
<comment type="caution">
    <text evidence="1">The sequence shown here is derived from an EMBL/GenBank/DDBJ whole genome shotgun (WGS) entry which is preliminary data.</text>
</comment>
<sequence>MDEAVIKEEVIEEICNFTFKNGEYVEVKQEEIEQKPEYHLEKEIKTETIEFFDNNNSDSFFEDVKPEPIESGSKIEKMTTGISELICRICQKRIPRSRSKLITTEEDETVLSHIFKFQGFMEKIPNYVCVSHIQKIINDIEDKVKIPGKPSDTVMRSFVRRNKYLMQVNVIIDNLNN</sequence>
<dbReference type="GO" id="GO:0040027">
    <property type="term" value="P:negative regulation of vulval development"/>
    <property type="evidence" value="ECO:0007669"/>
    <property type="project" value="InterPro"/>
</dbReference>
<dbReference type="PANTHER" id="PTHR22716:SF1">
    <property type="entry name" value="ETS CLASS TRANSCRIPTION FACTOR-RELATED"/>
    <property type="match status" value="1"/>
</dbReference>
<protein>
    <submittedName>
        <fullName evidence="1">Uncharacterized protein</fullName>
    </submittedName>
</protein>
<dbReference type="AlphaFoldDB" id="A0A2G5TQE4"/>
<proteinExistence type="predicted"/>
<name>A0A2G5TQE4_9PELO</name>